<dbReference type="Proteomes" id="UP000032670">
    <property type="component" value="Unassembled WGS sequence"/>
</dbReference>
<comment type="caution">
    <text evidence="1">The sequence shown here is derived from an EMBL/GenBank/DDBJ whole genome shotgun (WGS) entry which is preliminary data.</text>
</comment>
<dbReference type="STRING" id="1231341.Abor_012_025"/>
<dbReference type="GeneID" id="76203835"/>
<dbReference type="RefSeq" id="WP_048840740.1">
    <property type="nucleotide sequence ID" value="NZ_BAMX01000012.1"/>
</dbReference>
<evidence type="ECO:0000313" key="1">
    <source>
        <dbReference type="EMBL" id="GAN65686.1"/>
    </source>
</evidence>
<reference evidence="1 2" key="1">
    <citation type="submission" date="2012-11" db="EMBL/GenBank/DDBJ databases">
        <title>Whole genome sequence of Acetobacter orientalis 21F-2.</title>
        <authorList>
            <person name="Azuma Y."/>
            <person name="Higashiura N."/>
            <person name="Hirakawa H."/>
            <person name="Matsushita K."/>
        </authorList>
    </citation>
    <scope>NUCLEOTIDE SEQUENCE [LARGE SCALE GENOMIC DNA]</scope>
    <source>
        <strain evidence="1 2">21F-2</strain>
    </source>
</reference>
<name>A0A0D6NJW0_9PROT</name>
<accession>A0A6N3SWR7</accession>
<keyword evidence="2" id="KW-1185">Reference proteome</keyword>
<sequence>MDAAAISAILGIAGTVVTLAEKYGPEVYETVVEAINQSKSSDGPTVADIEAIFAKCKADNDAIQAS</sequence>
<accession>A0A0D6NJW0</accession>
<gene>
    <name evidence="1" type="ORF">Abor_012_025</name>
</gene>
<evidence type="ECO:0000313" key="2">
    <source>
        <dbReference type="Proteomes" id="UP000032670"/>
    </source>
</evidence>
<dbReference type="AlphaFoldDB" id="A0A0D6NJW0"/>
<dbReference type="EMBL" id="BAMX01000012">
    <property type="protein sequence ID" value="GAN65686.1"/>
    <property type="molecule type" value="Genomic_DNA"/>
</dbReference>
<proteinExistence type="predicted"/>
<protein>
    <submittedName>
        <fullName evidence="1">Uncharacterized protein</fullName>
    </submittedName>
</protein>
<organism evidence="1 2">
    <name type="scientific">Acetobacter orientalis</name>
    <dbReference type="NCBI Taxonomy" id="146474"/>
    <lineage>
        <taxon>Bacteria</taxon>
        <taxon>Pseudomonadati</taxon>
        <taxon>Pseudomonadota</taxon>
        <taxon>Alphaproteobacteria</taxon>
        <taxon>Acetobacterales</taxon>
        <taxon>Acetobacteraceae</taxon>
        <taxon>Acetobacter</taxon>
    </lineage>
</organism>